<protein>
    <submittedName>
        <fullName evidence="2">Uncharacterized protein</fullName>
    </submittedName>
</protein>
<gene>
    <name evidence="2" type="ORF">OPV22_015534</name>
</gene>
<dbReference type="EMBL" id="JAQQAF010000004">
    <property type="protein sequence ID" value="KAJ8493813.1"/>
    <property type="molecule type" value="Genomic_DNA"/>
</dbReference>
<evidence type="ECO:0000313" key="2">
    <source>
        <dbReference type="EMBL" id="KAJ8493813.1"/>
    </source>
</evidence>
<evidence type="ECO:0000256" key="1">
    <source>
        <dbReference type="SAM" id="MobiDB-lite"/>
    </source>
</evidence>
<reference evidence="2 3" key="1">
    <citation type="submission" date="2022-12" db="EMBL/GenBank/DDBJ databases">
        <title>Chromosome-scale assembly of the Ensete ventricosum genome.</title>
        <authorList>
            <person name="Dussert Y."/>
            <person name="Stocks J."/>
            <person name="Wendawek A."/>
            <person name="Woldeyes F."/>
            <person name="Nichols R.A."/>
            <person name="Borrell J.S."/>
        </authorList>
    </citation>
    <scope>NUCLEOTIDE SEQUENCE [LARGE SCALE GENOMIC DNA]</scope>
    <source>
        <strain evidence="3">cv. Maze</strain>
        <tissue evidence="2">Seeds</tissue>
    </source>
</reference>
<comment type="caution">
    <text evidence="2">The sequence shown here is derived from an EMBL/GenBank/DDBJ whole genome shotgun (WGS) entry which is preliminary data.</text>
</comment>
<accession>A0AAV8RC54</accession>
<keyword evidence="3" id="KW-1185">Reference proteome</keyword>
<dbReference type="Proteomes" id="UP001222027">
    <property type="component" value="Unassembled WGS sequence"/>
</dbReference>
<proteinExistence type="predicted"/>
<dbReference type="AlphaFoldDB" id="A0AAV8RC54"/>
<name>A0AAV8RC54_ENSVE</name>
<sequence>MLAVVENAKAHERGPICDASDEKFETLDFAGKEGFVLISMDEATSTSPMGAVSEAKCNEVNMEKSAVSDLMEEESREESGRYMAKDPTQKWAEQEDGPKDGSRMAEAKSEARQDLVAGIVA</sequence>
<feature type="compositionally biased region" description="Basic and acidic residues" evidence="1">
    <location>
        <begin position="77"/>
        <end position="113"/>
    </location>
</feature>
<feature type="region of interest" description="Disordered" evidence="1">
    <location>
        <begin position="64"/>
        <end position="121"/>
    </location>
</feature>
<organism evidence="2 3">
    <name type="scientific">Ensete ventricosum</name>
    <name type="common">Abyssinian banana</name>
    <name type="synonym">Musa ensete</name>
    <dbReference type="NCBI Taxonomy" id="4639"/>
    <lineage>
        <taxon>Eukaryota</taxon>
        <taxon>Viridiplantae</taxon>
        <taxon>Streptophyta</taxon>
        <taxon>Embryophyta</taxon>
        <taxon>Tracheophyta</taxon>
        <taxon>Spermatophyta</taxon>
        <taxon>Magnoliopsida</taxon>
        <taxon>Liliopsida</taxon>
        <taxon>Zingiberales</taxon>
        <taxon>Musaceae</taxon>
        <taxon>Ensete</taxon>
    </lineage>
</organism>
<evidence type="ECO:0000313" key="3">
    <source>
        <dbReference type="Proteomes" id="UP001222027"/>
    </source>
</evidence>